<evidence type="ECO:0000256" key="8">
    <source>
        <dbReference type="ARBA" id="ARBA00022692"/>
    </source>
</evidence>
<evidence type="ECO:0000313" key="20">
    <source>
        <dbReference type="Proteomes" id="UP000325255"/>
    </source>
</evidence>
<sequence length="395" mass="43444">MLAWLRRSWRKPVFRIGLGGAAAVVAVAVGATVVAGGAVGVALQRTSTLEFCVSCHTMQKPYVEYQASPHYRNASGVRAICADCHVPHETGPKLLAKLQAVKDVWAEWRGTIDTEEKFERNRLRMAKQVWARMQANDSRECRACHLATAMDPHKQKPKAEQMTKGLANGETCISCHKGIAHHLPDMSQGARQMFSDLQATAAQTTARAGDVLYPLATMPLYVQRPDDQETPSDGRFIAATALKVLASEGDFLQVRIEGWRQQGADRMIYALQGKRIFAVALGPRALEAVQAGESMTDPDTDQVWTPATLTAWVRKGGMVADLGAIWAYGEEMYGSSCGTCHALSPTDHFLANQWIGTVNSMRDRITLDDEQVRLMQKYLQLHARDVVADASAKVH</sequence>
<reference evidence="19 20" key="1">
    <citation type="submission" date="2019-09" db="EMBL/GenBank/DDBJ databases">
        <title>Genome sequence of Rhodovastum atsumiense, a diverse member of the Acetobacteraceae family of non-sulfur purple photosynthetic bacteria.</title>
        <authorList>
            <person name="Meyer T."/>
            <person name="Kyndt J."/>
        </authorList>
    </citation>
    <scope>NUCLEOTIDE SEQUENCE [LARGE SCALE GENOMIC DNA]</scope>
    <source>
        <strain evidence="19 20">DSM 21279</strain>
    </source>
</reference>
<dbReference type="PANTHER" id="PTHR30333">
    <property type="entry name" value="CYTOCHROME C-TYPE PROTEIN"/>
    <property type="match status" value="1"/>
</dbReference>
<keyword evidence="11" id="KW-1133">Transmembrane helix</keyword>
<feature type="binding site" description="covalent" evidence="16">
    <location>
        <position position="175"/>
    </location>
    <ligand>
        <name>heme</name>
        <dbReference type="ChEBI" id="CHEBI:30413"/>
        <label>4</label>
    </ligand>
</feature>
<feature type="binding site" description="covalent" evidence="16">
    <location>
        <position position="337"/>
    </location>
    <ligand>
        <name>heme</name>
        <dbReference type="ChEBI" id="CHEBI:30413"/>
        <label>5</label>
    </ligand>
</feature>
<evidence type="ECO:0000313" key="19">
    <source>
        <dbReference type="EMBL" id="KAA5613528.1"/>
    </source>
</evidence>
<evidence type="ECO:0000256" key="5">
    <source>
        <dbReference type="ARBA" id="ARBA00022475"/>
    </source>
</evidence>
<comment type="caution">
    <text evidence="19">The sequence shown here is derived from an EMBL/GenBank/DDBJ whole genome shotgun (WGS) entry which is preliminary data.</text>
</comment>
<dbReference type="RefSeq" id="WP_150039639.1">
    <property type="nucleotide sequence ID" value="NZ_OW485601.1"/>
</dbReference>
<feature type="binding site" description="covalent" evidence="16">
    <location>
        <position position="340"/>
    </location>
    <ligand>
        <name>heme</name>
        <dbReference type="ChEBI" id="CHEBI:30413"/>
        <label>5</label>
    </ligand>
</feature>
<feature type="binding site" description="covalent" evidence="16">
    <location>
        <position position="81"/>
    </location>
    <ligand>
        <name>heme</name>
        <dbReference type="ChEBI" id="CHEBI:30413"/>
        <label>2</label>
    </ligand>
</feature>
<keyword evidence="4 15" id="KW-0813">Transport</keyword>
<keyword evidence="7 15" id="KW-0349">Heme</keyword>
<comment type="PTM">
    <text evidence="16">Binds 5 heme groups per subunit.</text>
</comment>
<evidence type="ECO:0000256" key="14">
    <source>
        <dbReference type="ARBA" id="ARBA00055242"/>
    </source>
</evidence>
<feature type="binding site" description="covalent" evidence="16">
    <location>
        <position position="141"/>
    </location>
    <ligand>
        <name>heme</name>
        <dbReference type="ChEBI" id="CHEBI:30413"/>
        <label>3</label>
    </ligand>
</feature>
<dbReference type="GO" id="GO:0005506">
    <property type="term" value="F:iron ion binding"/>
    <property type="evidence" value="ECO:0007669"/>
    <property type="project" value="UniProtKB-UniRule"/>
</dbReference>
<dbReference type="GO" id="GO:0020037">
    <property type="term" value="F:heme binding"/>
    <property type="evidence" value="ECO:0007669"/>
    <property type="project" value="UniProtKB-UniRule"/>
</dbReference>
<keyword evidence="6 15" id="KW-0997">Cell inner membrane</keyword>
<proteinExistence type="inferred from homology"/>
<dbReference type="AlphaFoldDB" id="A0A5M6J1K4"/>
<evidence type="ECO:0000256" key="9">
    <source>
        <dbReference type="ARBA" id="ARBA00022723"/>
    </source>
</evidence>
<feature type="binding site" description="axial binding residue" evidence="17">
    <location>
        <position position="85"/>
    </location>
    <ligand>
        <name>heme</name>
        <dbReference type="ChEBI" id="CHEBI:30413"/>
        <label>2</label>
    </ligand>
    <ligandPart>
        <name>Fe</name>
        <dbReference type="ChEBI" id="CHEBI:18248"/>
    </ligandPart>
</feature>
<evidence type="ECO:0000256" key="3">
    <source>
        <dbReference type="ARBA" id="ARBA00007395"/>
    </source>
</evidence>
<dbReference type="GO" id="GO:0009276">
    <property type="term" value="C:Gram-negative-bacterium-type cell wall"/>
    <property type="evidence" value="ECO:0007669"/>
    <property type="project" value="UniProtKB-UniRule"/>
</dbReference>
<comment type="function">
    <text evidence="14">Mediates electron flow from quinones to the NapAB complex.</text>
</comment>
<evidence type="ECO:0000256" key="1">
    <source>
        <dbReference type="ARBA" id="ARBA00004249"/>
    </source>
</evidence>
<feature type="binding site" description="covalent" evidence="16">
    <location>
        <position position="52"/>
    </location>
    <ligand>
        <name>heme</name>
        <dbReference type="ChEBI" id="CHEBI:30413"/>
        <label>1</label>
    </ligand>
</feature>
<comment type="similarity">
    <text evidence="3">Belongs to the NapC/NirT/NrfH family.</text>
</comment>
<keyword evidence="20" id="KW-1185">Reference proteome</keyword>
<evidence type="ECO:0000256" key="2">
    <source>
        <dbReference type="ARBA" id="ARBA00006417"/>
    </source>
</evidence>
<keyword evidence="5 15" id="KW-1003">Cell membrane</keyword>
<protein>
    <recommendedName>
        <fullName evidence="15">Cytochrome c-type protein</fullName>
    </recommendedName>
</protein>
<accession>A0A5M6J1K4</accession>
<dbReference type="EMBL" id="VWPK01000006">
    <property type="protein sequence ID" value="KAA5613528.1"/>
    <property type="molecule type" value="Genomic_DNA"/>
</dbReference>
<feature type="domain" description="NapC/NirT cytochrome c N-terminal" evidence="18">
    <location>
        <begin position="22"/>
        <end position="186"/>
    </location>
</feature>
<dbReference type="InterPro" id="IPR036280">
    <property type="entry name" value="Multihaem_cyt_sf"/>
</dbReference>
<evidence type="ECO:0000256" key="11">
    <source>
        <dbReference type="ARBA" id="ARBA00022989"/>
    </source>
</evidence>
<evidence type="ECO:0000256" key="16">
    <source>
        <dbReference type="PIRSR" id="PIRSR000014-1"/>
    </source>
</evidence>
<dbReference type="GO" id="GO:0005886">
    <property type="term" value="C:plasma membrane"/>
    <property type="evidence" value="ECO:0007669"/>
    <property type="project" value="UniProtKB-SubCell"/>
</dbReference>
<dbReference type="GO" id="GO:0009055">
    <property type="term" value="F:electron transfer activity"/>
    <property type="evidence" value="ECO:0007669"/>
    <property type="project" value="UniProtKB-UniRule"/>
</dbReference>
<feature type="binding site" description="axial binding residue" evidence="17">
    <location>
        <position position="176"/>
    </location>
    <ligand>
        <name>heme</name>
        <dbReference type="ChEBI" id="CHEBI:30413"/>
        <label>4</label>
    </ligand>
    <ligandPart>
        <name>Fe</name>
        <dbReference type="ChEBI" id="CHEBI:18248"/>
    </ligandPart>
</feature>
<dbReference type="OrthoDB" id="7360653at2"/>
<dbReference type="Pfam" id="PF03264">
    <property type="entry name" value="Cytochrom_NNT"/>
    <property type="match status" value="1"/>
</dbReference>
<dbReference type="InterPro" id="IPR005126">
    <property type="entry name" value="NapC/NirT_cyt_c_N"/>
</dbReference>
<keyword evidence="13 15" id="KW-0472">Membrane</keyword>
<dbReference type="FunFam" id="1.10.3820.10:FF:000001">
    <property type="entry name" value="Cytochrome c-type protein"/>
    <property type="match status" value="1"/>
</dbReference>
<dbReference type="GO" id="GO:0009061">
    <property type="term" value="P:anaerobic respiration"/>
    <property type="evidence" value="ECO:0007669"/>
    <property type="project" value="TreeGrafter"/>
</dbReference>
<dbReference type="PANTHER" id="PTHR30333:SF3">
    <property type="entry name" value="CYTOCHROME C-TYPE PROTEIN TORY"/>
    <property type="match status" value="1"/>
</dbReference>
<comment type="subcellular location">
    <subcellularLocation>
        <location evidence="1">Cell inner membrane</location>
        <topology evidence="1">Single-pass type II membrane protein</topology>
    </subcellularLocation>
</comment>
<evidence type="ECO:0000256" key="12">
    <source>
        <dbReference type="ARBA" id="ARBA00023004"/>
    </source>
</evidence>
<keyword evidence="9 15" id="KW-0479">Metal-binding</keyword>
<dbReference type="InterPro" id="IPR038266">
    <property type="entry name" value="NapC/NirT_cytc_sf"/>
</dbReference>
<keyword evidence="10 15" id="KW-0249">Electron transport</keyword>
<evidence type="ECO:0000256" key="13">
    <source>
        <dbReference type="ARBA" id="ARBA00023136"/>
    </source>
</evidence>
<evidence type="ECO:0000256" key="10">
    <source>
        <dbReference type="ARBA" id="ARBA00022982"/>
    </source>
</evidence>
<name>A0A5M6J1K4_9PROT</name>
<feature type="binding site" description="covalent" evidence="16">
    <location>
        <position position="55"/>
    </location>
    <ligand>
        <name>heme</name>
        <dbReference type="ChEBI" id="CHEBI:30413"/>
        <label>1</label>
    </ligand>
</feature>
<feature type="binding site" description="axial binding residue" evidence="17">
    <location>
        <position position="341"/>
    </location>
    <ligand>
        <name>heme</name>
        <dbReference type="ChEBI" id="CHEBI:30413"/>
        <label>5</label>
    </ligand>
    <ligandPart>
        <name>Fe</name>
        <dbReference type="ChEBI" id="CHEBI:18248"/>
    </ligandPart>
</feature>
<comment type="similarity">
    <text evidence="2 15">Belongs to the TorC/TorY family.</text>
</comment>
<dbReference type="Gene3D" id="1.10.3820.10">
    <property type="entry name" value="Di-heme elbow motif domain"/>
    <property type="match status" value="1"/>
</dbReference>
<evidence type="ECO:0000256" key="15">
    <source>
        <dbReference type="PIRNR" id="PIRNR000014"/>
    </source>
</evidence>
<keyword evidence="12 15" id="KW-0408">Iron</keyword>
<dbReference type="PIRSF" id="PIRSF000014">
    <property type="entry name" value="4_hem_cytch_TorC"/>
    <property type="match status" value="1"/>
</dbReference>
<organism evidence="19 20">
    <name type="scientific">Rhodovastum atsumiense</name>
    <dbReference type="NCBI Taxonomy" id="504468"/>
    <lineage>
        <taxon>Bacteria</taxon>
        <taxon>Pseudomonadati</taxon>
        <taxon>Pseudomonadota</taxon>
        <taxon>Alphaproteobacteria</taxon>
        <taxon>Acetobacterales</taxon>
        <taxon>Acetobacteraceae</taxon>
        <taxon>Rhodovastum</taxon>
    </lineage>
</organism>
<feature type="binding site" description="covalent" evidence="16">
    <location>
        <position position="144"/>
    </location>
    <ligand>
        <name>heme</name>
        <dbReference type="ChEBI" id="CHEBI:30413"/>
        <label>3</label>
    </ligand>
</feature>
<feature type="binding site" description="covalent" evidence="16">
    <location>
        <position position="172"/>
    </location>
    <ligand>
        <name>heme</name>
        <dbReference type="ChEBI" id="CHEBI:30413"/>
        <label>4</label>
    </ligand>
</feature>
<evidence type="ECO:0000256" key="4">
    <source>
        <dbReference type="ARBA" id="ARBA00022448"/>
    </source>
</evidence>
<evidence type="ECO:0000259" key="18">
    <source>
        <dbReference type="Pfam" id="PF03264"/>
    </source>
</evidence>
<feature type="binding site" description="axial binding residue" evidence="17">
    <location>
        <position position="56"/>
    </location>
    <ligand>
        <name>heme</name>
        <dbReference type="ChEBI" id="CHEBI:30413"/>
        <label>1</label>
    </ligand>
    <ligandPart>
        <name>Fe</name>
        <dbReference type="ChEBI" id="CHEBI:18248"/>
    </ligandPart>
</feature>
<gene>
    <name evidence="19" type="ORF">F1189_05580</name>
</gene>
<feature type="binding site" description="covalent" evidence="16">
    <location>
        <position position="84"/>
    </location>
    <ligand>
        <name>heme</name>
        <dbReference type="ChEBI" id="CHEBI:30413"/>
        <label>2</label>
    </ligand>
</feature>
<evidence type="ECO:0000256" key="7">
    <source>
        <dbReference type="ARBA" id="ARBA00022617"/>
    </source>
</evidence>
<dbReference type="Proteomes" id="UP000325255">
    <property type="component" value="Unassembled WGS sequence"/>
</dbReference>
<keyword evidence="8" id="KW-0812">Transmembrane</keyword>
<evidence type="ECO:0000256" key="17">
    <source>
        <dbReference type="PIRSR" id="PIRSR000014-2"/>
    </source>
</evidence>
<dbReference type="InterPro" id="IPR009154">
    <property type="entry name" value="Membr-bd_4haem_cyt_TorC"/>
</dbReference>
<feature type="binding site" description="axial binding residue" evidence="17">
    <location>
        <position position="145"/>
    </location>
    <ligand>
        <name>heme</name>
        <dbReference type="ChEBI" id="CHEBI:30413"/>
        <label>3</label>
    </ligand>
    <ligandPart>
        <name>Fe</name>
        <dbReference type="ChEBI" id="CHEBI:18248"/>
    </ligandPart>
</feature>
<dbReference type="SUPFAM" id="SSF48695">
    <property type="entry name" value="Multiheme cytochromes"/>
    <property type="match status" value="1"/>
</dbReference>
<evidence type="ECO:0000256" key="6">
    <source>
        <dbReference type="ARBA" id="ARBA00022519"/>
    </source>
</evidence>
<dbReference type="InterPro" id="IPR051174">
    <property type="entry name" value="Cytochrome_c-type_ET"/>
</dbReference>